<dbReference type="OrthoDB" id="5295388at2"/>
<dbReference type="InterPro" id="IPR020456">
    <property type="entry name" value="Acylphosphatase"/>
</dbReference>
<dbReference type="PANTHER" id="PTHR47268">
    <property type="entry name" value="ACYLPHOSPHATASE"/>
    <property type="match status" value="1"/>
</dbReference>
<dbReference type="Gene3D" id="3.30.70.100">
    <property type="match status" value="1"/>
</dbReference>
<keyword evidence="4" id="KW-0378">Hydrolase</keyword>
<dbReference type="Pfam" id="PF00708">
    <property type="entry name" value="Acylphosphatase"/>
    <property type="match status" value="1"/>
</dbReference>
<evidence type="ECO:0000313" key="8">
    <source>
        <dbReference type="Proteomes" id="UP000326944"/>
    </source>
</evidence>
<dbReference type="InterPro" id="IPR036046">
    <property type="entry name" value="Acylphosphatase-like_dom_sf"/>
</dbReference>
<comment type="similarity">
    <text evidence="1 5">Belongs to the acylphosphatase family.</text>
</comment>
<dbReference type="AlphaFoldDB" id="A0A5P8P374"/>
<dbReference type="RefSeq" id="WP_152307995.1">
    <property type="nucleotide sequence ID" value="NZ_CP043617.1"/>
</dbReference>
<evidence type="ECO:0000256" key="5">
    <source>
        <dbReference type="RuleBase" id="RU004168"/>
    </source>
</evidence>
<gene>
    <name evidence="7" type="ORF">FJR48_10035</name>
</gene>
<dbReference type="Proteomes" id="UP000326944">
    <property type="component" value="Chromosome"/>
</dbReference>
<evidence type="ECO:0000313" key="7">
    <source>
        <dbReference type="EMBL" id="QFR50047.1"/>
    </source>
</evidence>
<evidence type="ECO:0000259" key="6">
    <source>
        <dbReference type="PROSITE" id="PS51160"/>
    </source>
</evidence>
<dbReference type="InterPro" id="IPR001792">
    <property type="entry name" value="Acylphosphatase-like_dom"/>
</dbReference>
<evidence type="ECO:0000256" key="3">
    <source>
        <dbReference type="ARBA" id="ARBA00047645"/>
    </source>
</evidence>
<proteinExistence type="inferred from homology"/>
<feature type="active site" evidence="4">
    <location>
        <position position="36"/>
    </location>
</feature>
<dbReference type="PROSITE" id="PS51160">
    <property type="entry name" value="ACYLPHOSPHATASE_3"/>
    <property type="match status" value="1"/>
</dbReference>
<feature type="active site" evidence="4">
    <location>
        <position position="18"/>
    </location>
</feature>
<dbReference type="EMBL" id="CP043617">
    <property type="protein sequence ID" value="QFR50047.1"/>
    <property type="molecule type" value="Genomic_DNA"/>
</dbReference>
<reference evidence="7 8" key="1">
    <citation type="submission" date="2019-09" db="EMBL/GenBank/DDBJ databases">
        <title>Sulfurimonas gotlandica sp. nov., a chemoautotrophic and psychrotolerant epsilonproteobacterium isolated from a pelagic redoxcline, and an emended description of the genus Sulfurimonas.</title>
        <authorList>
            <person name="Wang S."/>
            <person name="Jiang L."/>
            <person name="Shao S."/>
        </authorList>
    </citation>
    <scope>NUCLEOTIDE SEQUENCE [LARGE SCALE GENOMIC DNA]</scope>
    <source>
        <strain evidence="7 8">GYSZ_1</strain>
    </source>
</reference>
<evidence type="ECO:0000256" key="1">
    <source>
        <dbReference type="ARBA" id="ARBA00005614"/>
    </source>
</evidence>
<dbReference type="KEGG" id="sulg:FJR48_10035"/>
<sequence>MQSYKFIVIGRVQGVYYRANIQKNAAATGFSGYVKNLSDGNVEVCVTCDELRLEEFKEILKKGSPNSVVNELHTQKCDEVFKNGFEIRY</sequence>
<accession>A0A5P8P374</accession>
<comment type="catalytic activity">
    <reaction evidence="3 4">
        <text>an acyl phosphate + H2O = a carboxylate + phosphate + H(+)</text>
        <dbReference type="Rhea" id="RHEA:14965"/>
        <dbReference type="ChEBI" id="CHEBI:15377"/>
        <dbReference type="ChEBI" id="CHEBI:15378"/>
        <dbReference type="ChEBI" id="CHEBI:29067"/>
        <dbReference type="ChEBI" id="CHEBI:43474"/>
        <dbReference type="ChEBI" id="CHEBI:59918"/>
        <dbReference type="EC" id="3.6.1.7"/>
    </reaction>
</comment>
<keyword evidence="8" id="KW-1185">Reference proteome</keyword>
<dbReference type="GO" id="GO:0003998">
    <property type="term" value="F:acylphosphatase activity"/>
    <property type="evidence" value="ECO:0007669"/>
    <property type="project" value="UniProtKB-EC"/>
</dbReference>
<dbReference type="EC" id="3.6.1.7" evidence="2 4"/>
<dbReference type="PANTHER" id="PTHR47268:SF4">
    <property type="entry name" value="ACYLPHOSPHATASE"/>
    <property type="match status" value="1"/>
</dbReference>
<feature type="domain" description="Acylphosphatase-like" evidence="6">
    <location>
        <begin position="3"/>
        <end position="89"/>
    </location>
</feature>
<evidence type="ECO:0000256" key="4">
    <source>
        <dbReference type="PROSITE-ProRule" id="PRU00520"/>
    </source>
</evidence>
<name>A0A5P8P374_9BACT</name>
<dbReference type="SUPFAM" id="SSF54975">
    <property type="entry name" value="Acylphosphatase/BLUF domain-like"/>
    <property type="match status" value="1"/>
</dbReference>
<organism evidence="7 8">
    <name type="scientific">Sulfurimonas lithotrophica</name>
    <dbReference type="NCBI Taxonomy" id="2590022"/>
    <lineage>
        <taxon>Bacteria</taxon>
        <taxon>Pseudomonadati</taxon>
        <taxon>Campylobacterota</taxon>
        <taxon>Epsilonproteobacteria</taxon>
        <taxon>Campylobacterales</taxon>
        <taxon>Sulfurimonadaceae</taxon>
        <taxon>Sulfurimonas</taxon>
    </lineage>
</organism>
<protein>
    <recommendedName>
        <fullName evidence="2 4">acylphosphatase</fullName>
        <ecNumber evidence="2 4">3.6.1.7</ecNumber>
    </recommendedName>
</protein>
<evidence type="ECO:0000256" key="2">
    <source>
        <dbReference type="ARBA" id="ARBA00012150"/>
    </source>
</evidence>